<comment type="catalytic activity">
    <reaction evidence="1">
        <text>3',5'-cyclic CMP + H2O = CMP + H(+)</text>
        <dbReference type="Rhea" id="RHEA:72675"/>
        <dbReference type="ChEBI" id="CHEBI:15377"/>
        <dbReference type="ChEBI" id="CHEBI:15378"/>
        <dbReference type="ChEBI" id="CHEBI:58003"/>
        <dbReference type="ChEBI" id="CHEBI:60377"/>
    </reaction>
    <physiologicalReaction direction="left-to-right" evidence="1">
        <dbReference type="Rhea" id="RHEA:72676"/>
    </physiologicalReaction>
</comment>
<dbReference type="InterPro" id="IPR036866">
    <property type="entry name" value="RibonucZ/Hydroxyglut_hydro"/>
</dbReference>
<dbReference type="Pfam" id="PF00753">
    <property type="entry name" value="Lactamase_B"/>
    <property type="match status" value="1"/>
</dbReference>
<dbReference type="EMBL" id="BJXX01000011">
    <property type="protein sequence ID" value="GEN32649.1"/>
    <property type="molecule type" value="Genomic_DNA"/>
</dbReference>
<accession>A0A511V194</accession>
<name>A0A511V194_9BACL</name>
<dbReference type="Gene3D" id="3.60.15.10">
    <property type="entry name" value="Ribonuclease Z/Hydroxyacylglutathione hydrolase-like"/>
    <property type="match status" value="1"/>
</dbReference>
<protein>
    <submittedName>
        <fullName evidence="5">MBL fold hydrolase</fullName>
    </submittedName>
</protein>
<dbReference type="PANTHER" id="PTHR23131">
    <property type="entry name" value="ENDORIBONUCLEASE LACTB2"/>
    <property type="match status" value="1"/>
</dbReference>
<dbReference type="AlphaFoldDB" id="A0A511V194"/>
<evidence type="ECO:0000313" key="6">
    <source>
        <dbReference type="Proteomes" id="UP000321157"/>
    </source>
</evidence>
<dbReference type="SMART" id="SM00849">
    <property type="entry name" value="Lactamase_B"/>
    <property type="match status" value="1"/>
</dbReference>
<evidence type="ECO:0000313" key="5">
    <source>
        <dbReference type="EMBL" id="GEN32649.1"/>
    </source>
</evidence>
<dbReference type="Proteomes" id="UP000321157">
    <property type="component" value="Unassembled WGS sequence"/>
</dbReference>
<feature type="domain" description="Metallo-beta-lactamase" evidence="4">
    <location>
        <begin position="27"/>
        <end position="196"/>
    </location>
</feature>
<dbReference type="SUPFAM" id="SSF56281">
    <property type="entry name" value="Metallo-hydrolase/oxidoreductase"/>
    <property type="match status" value="1"/>
</dbReference>
<keyword evidence="6" id="KW-1185">Reference proteome</keyword>
<dbReference type="InterPro" id="IPR050662">
    <property type="entry name" value="Sec-metab_biosynth-thioest"/>
</dbReference>
<evidence type="ECO:0000256" key="2">
    <source>
        <dbReference type="ARBA" id="ARBA00034301"/>
    </source>
</evidence>
<evidence type="ECO:0000256" key="3">
    <source>
        <dbReference type="ARBA" id="ARBA00048505"/>
    </source>
</evidence>
<evidence type="ECO:0000259" key="4">
    <source>
        <dbReference type="SMART" id="SM00849"/>
    </source>
</evidence>
<sequence>MKTGMESIYEDIHILQEFVTLHGVTLSVHVYEVDGMLIDTGAKSIAPHVQAFVDRYRPEQAFITHMHEDHYGMAGWLQREKEIPIYIHPMSVEAAAFPPVLPRYRELFWGNPEPFHPLPLQPVHETNHHRFQIVETPGHAPDHAVLYDAEHGWLFSGDLFLGPKIKICIRGESMPTLIDSLRKVLALDFDTLFCAHAGVVPDGKQRLRQKLNHLEEIEAIIAERRRQGWNLREITRSLFPKRPPIYHLSHGEWSPIHIVQSFFHQCSPENSF</sequence>
<comment type="caution">
    <text evidence="5">The sequence shown here is derived from an EMBL/GenBank/DDBJ whole genome shotgun (WGS) entry which is preliminary data.</text>
</comment>
<comment type="function">
    <text evidence="2">Counteracts the endogenous Pycsar antiviral defense system. Phosphodiesterase that enables metal-dependent hydrolysis of host cyclic nucleotide Pycsar defense signals such as cCMP and cUMP.</text>
</comment>
<reference evidence="5 6" key="1">
    <citation type="submission" date="2019-07" db="EMBL/GenBank/DDBJ databases">
        <title>Whole genome shotgun sequence of Aneurinibacillus danicus NBRC 102444.</title>
        <authorList>
            <person name="Hosoyama A."/>
            <person name="Uohara A."/>
            <person name="Ohji S."/>
            <person name="Ichikawa N."/>
        </authorList>
    </citation>
    <scope>NUCLEOTIDE SEQUENCE [LARGE SCALE GENOMIC DNA]</scope>
    <source>
        <strain evidence="5 6">NBRC 102444</strain>
    </source>
</reference>
<organism evidence="5 6">
    <name type="scientific">Aneurinibacillus danicus</name>
    <dbReference type="NCBI Taxonomy" id="267746"/>
    <lineage>
        <taxon>Bacteria</taxon>
        <taxon>Bacillati</taxon>
        <taxon>Bacillota</taxon>
        <taxon>Bacilli</taxon>
        <taxon>Bacillales</taxon>
        <taxon>Paenibacillaceae</taxon>
        <taxon>Aneurinibacillus group</taxon>
        <taxon>Aneurinibacillus</taxon>
    </lineage>
</organism>
<dbReference type="PANTHER" id="PTHR23131:SF4">
    <property type="entry name" value="METALLO-BETA-LACTAMASE SUPERFAMILY POTEIN"/>
    <property type="match status" value="1"/>
</dbReference>
<dbReference type="GO" id="GO:0016787">
    <property type="term" value="F:hydrolase activity"/>
    <property type="evidence" value="ECO:0007669"/>
    <property type="project" value="UniProtKB-KW"/>
</dbReference>
<comment type="catalytic activity">
    <reaction evidence="3">
        <text>3',5'-cyclic UMP + H2O = UMP + H(+)</text>
        <dbReference type="Rhea" id="RHEA:70575"/>
        <dbReference type="ChEBI" id="CHEBI:15377"/>
        <dbReference type="ChEBI" id="CHEBI:15378"/>
        <dbReference type="ChEBI" id="CHEBI:57865"/>
        <dbReference type="ChEBI" id="CHEBI:184387"/>
    </reaction>
    <physiologicalReaction direction="left-to-right" evidence="3">
        <dbReference type="Rhea" id="RHEA:70576"/>
    </physiologicalReaction>
</comment>
<evidence type="ECO:0000256" key="1">
    <source>
        <dbReference type="ARBA" id="ARBA00034221"/>
    </source>
</evidence>
<proteinExistence type="predicted"/>
<gene>
    <name evidence="5" type="ORF">ADA01nite_01090</name>
</gene>
<dbReference type="InterPro" id="IPR001279">
    <property type="entry name" value="Metallo-B-lactamas"/>
</dbReference>
<keyword evidence="5" id="KW-0378">Hydrolase</keyword>